<feature type="region of interest" description="Disordered" evidence="17">
    <location>
        <begin position="1"/>
        <end position="55"/>
    </location>
</feature>
<dbReference type="Gene3D" id="3.30.160.360">
    <property type="match status" value="1"/>
</dbReference>
<feature type="domain" description="PHD-type" evidence="20">
    <location>
        <begin position="628"/>
        <end position="736"/>
    </location>
</feature>
<evidence type="ECO:0000256" key="11">
    <source>
        <dbReference type="ARBA" id="ARBA00023015"/>
    </source>
</evidence>
<dbReference type="PROSITE" id="PS51543">
    <property type="entry name" value="FYRC"/>
    <property type="match status" value="1"/>
</dbReference>
<evidence type="ECO:0000256" key="2">
    <source>
        <dbReference type="ARBA" id="ARBA00022553"/>
    </source>
</evidence>
<dbReference type="SMART" id="SM00317">
    <property type="entry name" value="SET"/>
    <property type="match status" value="1"/>
</dbReference>
<dbReference type="FunFam" id="3.30.40.10:FF:000002">
    <property type="entry name" value="Histone-lysine N-methyltransferase"/>
    <property type="match status" value="1"/>
</dbReference>
<dbReference type="PROSITE" id="PS51805">
    <property type="entry name" value="EPHD"/>
    <property type="match status" value="1"/>
</dbReference>
<dbReference type="Pfam" id="PF13832">
    <property type="entry name" value="zf-HC5HC2H_2"/>
    <property type="match status" value="1"/>
</dbReference>
<dbReference type="Pfam" id="PF05964">
    <property type="entry name" value="FYRN"/>
    <property type="match status" value="1"/>
</dbReference>
<keyword evidence="5" id="KW-0949">S-adenosyl-L-methionine</keyword>
<evidence type="ECO:0000256" key="5">
    <source>
        <dbReference type="ARBA" id="ARBA00022691"/>
    </source>
</evidence>
<dbReference type="SMART" id="SM00508">
    <property type="entry name" value="PostSET"/>
    <property type="match status" value="1"/>
</dbReference>
<evidence type="ECO:0000256" key="14">
    <source>
        <dbReference type="ARBA" id="ARBA00023242"/>
    </source>
</evidence>
<dbReference type="GO" id="GO:0044666">
    <property type="term" value="C:MLL3/4 complex"/>
    <property type="evidence" value="ECO:0007669"/>
    <property type="project" value="TreeGrafter"/>
</dbReference>
<dbReference type="InterPro" id="IPR001214">
    <property type="entry name" value="SET_dom"/>
</dbReference>
<dbReference type="Gene3D" id="3.30.40.10">
    <property type="entry name" value="Zinc/RING finger domain, C3HC4 (zinc finger)"/>
    <property type="match status" value="1"/>
</dbReference>
<dbReference type="Proteomes" id="UP000585614">
    <property type="component" value="Unassembled WGS sequence"/>
</dbReference>
<dbReference type="PANTHER" id="PTHR45888:SF1">
    <property type="entry name" value="HISTONE-LYSINE N-METHYLTRANSFERASE 2C"/>
    <property type="match status" value="1"/>
</dbReference>
<accession>A0A7J7RIS8</accession>
<comment type="caution">
    <text evidence="21">The sequence shown here is derived from an EMBL/GenBank/DDBJ whole genome shotgun (WGS) entry which is preliminary data.</text>
</comment>
<dbReference type="EMBL" id="JACAGC010000026">
    <property type="protein sequence ID" value="KAF6276049.1"/>
    <property type="molecule type" value="Genomic_DNA"/>
</dbReference>
<dbReference type="CDD" id="cd19171">
    <property type="entry name" value="SET_KMT2C_2D"/>
    <property type="match status" value="1"/>
</dbReference>
<dbReference type="InterPro" id="IPR041968">
    <property type="entry name" value="KMT2C_ePHD2"/>
</dbReference>
<dbReference type="GO" id="GO:0008270">
    <property type="term" value="F:zinc ion binding"/>
    <property type="evidence" value="ECO:0007669"/>
    <property type="project" value="UniProtKB-KW"/>
</dbReference>
<dbReference type="InterPro" id="IPR013083">
    <property type="entry name" value="Znf_RING/FYVE/PHD"/>
</dbReference>
<dbReference type="GO" id="GO:0032259">
    <property type="term" value="P:methylation"/>
    <property type="evidence" value="ECO:0007669"/>
    <property type="project" value="UniProtKB-KW"/>
</dbReference>
<feature type="domain" description="SET" evidence="18">
    <location>
        <begin position="996"/>
        <end position="1112"/>
    </location>
</feature>
<dbReference type="InterPro" id="IPR003616">
    <property type="entry name" value="Post-SET_dom"/>
</dbReference>
<evidence type="ECO:0000256" key="4">
    <source>
        <dbReference type="ARBA" id="ARBA00022679"/>
    </source>
</evidence>
<feature type="compositionally biased region" description="Low complexity" evidence="17">
    <location>
        <begin position="229"/>
        <end position="238"/>
    </location>
</feature>
<evidence type="ECO:0000256" key="7">
    <source>
        <dbReference type="ARBA" id="ARBA00022737"/>
    </source>
</evidence>
<keyword evidence="7" id="KW-0677">Repeat</keyword>
<gene>
    <name evidence="21" type="ORF">mRhiFer1_007469</name>
</gene>
<comment type="catalytic activity">
    <reaction evidence="16">
        <text>L-lysyl(4)-[histone H3] + S-adenosyl-L-methionine = N(6)-methyl-L-lysyl(4)-[histone H3] + S-adenosyl-L-homocysteine + H(+)</text>
        <dbReference type="Rhea" id="RHEA:60264"/>
        <dbReference type="Rhea" id="RHEA-COMP:15543"/>
        <dbReference type="Rhea" id="RHEA-COMP:15547"/>
        <dbReference type="ChEBI" id="CHEBI:15378"/>
        <dbReference type="ChEBI" id="CHEBI:29969"/>
        <dbReference type="ChEBI" id="CHEBI:57856"/>
        <dbReference type="ChEBI" id="CHEBI:59789"/>
        <dbReference type="ChEBI" id="CHEBI:61929"/>
        <dbReference type="EC" id="2.1.1.364"/>
    </reaction>
    <physiologicalReaction direction="left-to-right" evidence="16">
        <dbReference type="Rhea" id="RHEA:60265"/>
    </physiologicalReaction>
</comment>
<feature type="compositionally biased region" description="Basic and acidic residues" evidence="17">
    <location>
        <begin position="211"/>
        <end position="227"/>
    </location>
</feature>
<dbReference type="SMART" id="SM00541">
    <property type="entry name" value="FYRN"/>
    <property type="match status" value="1"/>
</dbReference>
<feature type="domain" description="Post-SET" evidence="19">
    <location>
        <begin position="1120"/>
        <end position="1136"/>
    </location>
</feature>
<keyword evidence="8" id="KW-0863">Zinc-finger</keyword>
<dbReference type="GO" id="GO:0140945">
    <property type="term" value="F:histone H3K4 monomethyltransferase activity"/>
    <property type="evidence" value="ECO:0007669"/>
    <property type="project" value="UniProtKB-EC"/>
</dbReference>
<feature type="region of interest" description="Disordered" evidence="17">
    <location>
        <begin position="198"/>
        <end position="238"/>
    </location>
</feature>
<dbReference type="PROSITE" id="PS50280">
    <property type="entry name" value="SET"/>
    <property type="match status" value="1"/>
</dbReference>
<sequence>MQGAFGCGNNQLSKADGGETKKQRSKRTQRTGEKTAPRSKKRRKEEEERQAMCSASDTFTHLKQQLSLLPLMEPIIGVNFAHFLPYGSGQFNSGNRLLGTFGSAALDGVSDYYSQLIYKQNNLSNPPTPPASLPPTPPPLACQKMANGFVTTEELAGKAGVFVSHEVTKSLGPKPFQLPFRPQDDLLARAIAQGPKTVDVPASLPTPPHNNQEEVRMQDHGGDRDTPDSFVPSSSPESVVAMEVSRYPDLSLVKEEPPEPVPSPIIPILPSTVGKGSESRRNDIKTEPGTLFFTPPFGSSPNGPRSGLISVAITLHPTAAEDISSVVAAFSDLLHVRIPNSYEVSSAPEVPSVGLVGGHRVNPALEYRQHLFLRGPPPGSANPPRLASSYRLKPPNIPFPPTSNGLSGYKDAGHAVAESTALRTQWCCHCKVVILGSGVRKSGRELACVNKDFRESTNRVEKDIVFCSNNCFILYSSTAQGKHSEIKESIPSLPQSPVKDTPSKAFHQYSNNTSTLDVHCLPRLQEKASPPASPPITFPPAFEAAKVEAKPDELKVTVKLKPRLRTVHGAFEDCRPINKKWRGMKWKKWSIHIVIPKGTFKPPCEDEIDEFLKKLGTSLKPDPVPKDYRKCCFCHEEGDGLTDGPARLLNLDLDLWVHLNCALWSTEVYETQAGALINVELALRRGLQMKCVFCHKMGATSGCHRFRCTNIYHFTCAIKAQCMFFKDKTMLCPMHKPKGIHEQELSYFAVFRRVYVQRDEVRQIASIVQRGERDHTFRVGSLIFHTIGQLLPQQMQAFHSPKALFPVGYEASRLYWSTRYANRRCRYLCSIEEKDGRPVFVIRIVEQGHDDLVLSDASPKGVWDKILEPVASVRKKSEMLQLFPAYLKGEDLFGLTVSAVARIAESLPGVEACENYTFRYGRNPLMELPLAVNPTGCARAEPKMSAHVKRPHTLNSTSTSKSFQSTVTGELNAPYSKQFVHSKSSQYRKMKTEWKSNVYLARSRIQGLGLYAARDIEKHTMVIEYIGTIIRNEVANRKEKLYESQNRGVYMFRMDNDHVIDATLTGGPARYINHSCAPNCVAEVVTFERGHKIIISSNRRIQKGEELCYDYKFDFEDDQHKIPCHCGAVNCRKWMN</sequence>
<dbReference type="Pfam" id="PF05965">
    <property type="entry name" value="FYRC"/>
    <property type="match status" value="1"/>
</dbReference>
<dbReference type="Pfam" id="PF00856">
    <property type="entry name" value="SET"/>
    <property type="match status" value="1"/>
</dbReference>
<evidence type="ECO:0000256" key="8">
    <source>
        <dbReference type="ARBA" id="ARBA00022771"/>
    </source>
</evidence>
<evidence type="ECO:0000259" key="20">
    <source>
        <dbReference type="PROSITE" id="PS51805"/>
    </source>
</evidence>
<keyword evidence="14" id="KW-0539">Nucleus</keyword>
<keyword evidence="4 21" id="KW-0808">Transferase</keyword>
<keyword evidence="10" id="KW-0156">Chromatin regulator</keyword>
<evidence type="ECO:0000313" key="21">
    <source>
        <dbReference type="EMBL" id="KAF6276049.1"/>
    </source>
</evidence>
<dbReference type="PROSITE" id="PS50868">
    <property type="entry name" value="POST_SET"/>
    <property type="match status" value="1"/>
</dbReference>
<keyword evidence="9" id="KW-0862">Zinc</keyword>
<evidence type="ECO:0000256" key="12">
    <source>
        <dbReference type="ARBA" id="ARBA00023159"/>
    </source>
</evidence>
<dbReference type="PROSITE" id="PS51542">
    <property type="entry name" value="FYRN"/>
    <property type="match status" value="1"/>
</dbReference>
<keyword evidence="13" id="KW-0804">Transcription</keyword>
<evidence type="ECO:0000256" key="3">
    <source>
        <dbReference type="ARBA" id="ARBA00022603"/>
    </source>
</evidence>
<protein>
    <recommendedName>
        <fullName evidence="15">[histone H3]-lysine(4) N-methyltransferase</fullName>
        <ecNumber evidence="15">2.1.1.364</ecNumber>
    </recommendedName>
</protein>
<reference evidence="21 22" key="1">
    <citation type="journal article" date="2020" name="Nature">
        <title>Six reference-quality genomes reveal evolution of bat adaptations.</title>
        <authorList>
            <person name="Jebb D."/>
            <person name="Huang Z."/>
            <person name="Pippel M."/>
            <person name="Hughes G.M."/>
            <person name="Lavrichenko K."/>
            <person name="Devanna P."/>
            <person name="Winkler S."/>
            <person name="Jermiin L.S."/>
            <person name="Skirmuntt E.C."/>
            <person name="Katzourakis A."/>
            <person name="Burkitt-Gray L."/>
            <person name="Ray D.A."/>
            <person name="Sullivan K.A.M."/>
            <person name="Roscito J.G."/>
            <person name="Kirilenko B.M."/>
            <person name="Davalos L.M."/>
            <person name="Corthals A.P."/>
            <person name="Power M.L."/>
            <person name="Jones G."/>
            <person name="Ransome R.D."/>
            <person name="Dechmann D.K.N."/>
            <person name="Locatelli A.G."/>
            <person name="Puechmaille S.J."/>
            <person name="Fedrigo O."/>
            <person name="Jarvis E.D."/>
            <person name="Hiller M."/>
            <person name="Vernes S.C."/>
            <person name="Myers E.W."/>
            <person name="Teeling E.C."/>
        </authorList>
    </citation>
    <scope>NUCLEOTIDE SEQUENCE [LARGE SCALE GENOMIC DNA]</scope>
    <source>
        <strain evidence="21">MRhiFer1</strain>
        <tissue evidence="21">Lung</tissue>
    </source>
</reference>
<evidence type="ECO:0000256" key="10">
    <source>
        <dbReference type="ARBA" id="ARBA00022853"/>
    </source>
</evidence>
<dbReference type="EC" id="2.1.1.364" evidence="15"/>
<keyword evidence="6" id="KW-0479">Metal-binding</keyword>
<dbReference type="GO" id="GO:0003713">
    <property type="term" value="F:transcription coactivator activity"/>
    <property type="evidence" value="ECO:0007669"/>
    <property type="project" value="TreeGrafter"/>
</dbReference>
<dbReference type="InterPro" id="IPR003889">
    <property type="entry name" value="FYrich_C"/>
</dbReference>
<feature type="region of interest" description="Disordered" evidence="17">
    <location>
        <begin position="253"/>
        <end position="281"/>
    </location>
</feature>
<dbReference type="FunFam" id="3.30.160.360:FF:000001">
    <property type="entry name" value="Histone-lysine N-methyltransferase"/>
    <property type="match status" value="1"/>
</dbReference>
<evidence type="ECO:0000256" key="13">
    <source>
        <dbReference type="ARBA" id="ARBA00023163"/>
    </source>
</evidence>
<keyword evidence="2" id="KW-0597">Phosphoprotein</keyword>
<evidence type="ECO:0000256" key="9">
    <source>
        <dbReference type="ARBA" id="ARBA00022833"/>
    </source>
</evidence>
<dbReference type="FunFam" id="2.170.270.10:FF:000003">
    <property type="entry name" value="Histone-lysine N-methyltransferase"/>
    <property type="match status" value="1"/>
</dbReference>
<dbReference type="InterPro" id="IPR034732">
    <property type="entry name" value="EPHD"/>
</dbReference>
<dbReference type="AlphaFoldDB" id="A0A7J7RIS8"/>
<evidence type="ECO:0000256" key="1">
    <source>
        <dbReference type="ARBA" id="ARBA00004123"/>
    </source>
</evidence>
<dbReference type="InterPro" id="IPR046341">
    <property type="entry name" value="SET_dom_sf"/>
</dbReference>
<keyword evidence="3 21" id="KW-0489">Methyltransferase</keyword>
<evidence type="ECO:0000259" key="18">
    <source>
        <dbReference type="PROSITE" id="PS50280"/>
    </source>
</evidence>
<evidence type="ECO:0000256" key="17">
    <source>
        <dbReference type="SAM" id="MobiDB-lite"/>
    </source>
</evidence>
<name>A0A7J7RIS8_RHIFE</name>
<evidence type="ECO:0000313" key="22">
    <source>
        <dbReference type="Proteomes" id="UP000585614"/>
    </source>
</evidence>
<dbReference type="PANTHER" id="PTHR45888">
    <property type="entry name" value="HL01030P-RELATED"/>
    <property type="match status" value="1"/>
</dbReference>
<evidence type="ECO:0000259" key="19">
    <source>
        <dbReference type="PROSITE" id="PS50868"/>
    </source>
</evidence>
<dbReference type="SMART" id="SM00542">
    <property type="entry name" value="FYRC"/>
    <property type="match status" value="1"/>
</dbReference>
<keyword evidence="11" id="KW-0805">Transcription regulation</keyword>
<evidence type="ECO:0000256" key="15">
    <source>
        <dbReference type="ARBA" id="ARBA00023620"/>
    </source>
</evidence>
<dbReference type="Gene3D" id="2.170.270.10">
    <property type="entry name" value="SET domain"/>
    <property type="match status" value="1"/>
</dbReference>
<dbReference type="SUPFAM" id="SSF82199">
    <property type="entry name" value="SET domain"/>
    <property type="match status" value="1"/>
</dbReference>
<dbReference type="GO" id="GO:0045944">
    <property type="term" value="P:positive regulation of transcription by RNA polymerase II"/>
    <property type="evidence" value="ECO:0007669"/>
    <property type="project" value="TreeGrafter"/>
</dbReference>
<organism evidence="21 22">
    <name type="scientific">Rhinolophus ferrumequinum</name>
    <name type="common">Greater horseshoe bat</name>
    <dbReference type="NCBI Taxonomy" id="59479"/>
    <lineage>
        <taxon>Eukaryota</taxon>
        <taxon>Metazoa</taxon>
        <taxon>Chordata</taxon>
        <taxon>Craniata</taxon>
        <taxon>Vertebrata</taxon>
        <taxon>Euteleostomi</taxon>
        <taxon>Mammalia</taxon>
        <taxon>Eutheria</taxon>
        <taxon>Laurasiatheria</taxon>
        <taxon>Chiroptera</taxon>
        <taxon>Yinpterochiroptera</taxon>
        <taxon>Rhinolophoidea</taxon>
        <taxon>Rhinolophidae</taxon>
        <taxon>Rhinolophinae</taxon>
        <taxon>Rhinolophus</taxon>
    </lineage>
</organism>
<comment type="subcellular location">
    <subcellularLocation>
        <location evidence="1">Nucleus</location>
    </subcellularLocation>
</comment>
<dbReference type="CDD" id="cd15697">
    <property type="entry name" value="ePHD2_KMT2C"/>
    <property type="match status" value="1"/>
</dbReference>
<evidence type="ECO:0000256" key="16">
    <source>
        <dbReference type="ARBA" id="ARBA00049353"/>
    </source>
</evidence>
<dbReference type="InterPro" id="IPR003888">
    <property type="entry name" value="FYrich_N"/>
</dbReference>
<evidence type="ECO:0000256" key="6">
    <source>
        <dbReference type="ARBA" id="ARBA00022723"/>
    </source>
</evidence>
<proteinExistence type="predicted"/>
<keyword evidence="12" id="KW-0010">Activator</keyword>